<keyword evidence="2" id="KW-1185">Reference proteome</keyword>
<reference evidence="1" key="2">
    <citation type="submission" date="2020-11" db="EMBL/GenBank/DDBJ databases">
        <authorList>
            <person name="McCartney M.A."/>
            <person name="Auch B."/>
            <person name="Kono T."/>
            <person name="Mallez S."/>
            <person name="Becker A."/>
            <person name="Gohl D.M."/>
            <person name="Silverstein K.A.T."/>
            <person name="Koren S."/>
            <person name="Bechman K.B."/>
            <person name="Herman A."/>
            <person name="Abrahante J.E."/>
            <person name="Garbe J."/>
        </authorList>
    </citation>
    <scope>NUCLEOTIDE SEQUENCE</scope>
    <source>
        <strain evidence="1">Duluth1</strain>
        <tissue evidence="1">Whole animal</tissue>
    </source>
</reference>
<proteinExistence type="predicted"/>
<protein>
    <submittedName>
        <fullName evidence="1">Uncharacterized protein</fullName>
    </submittedName>
</protein>
<evidence type="ECO:0000313" key="1">
    <source>
        <dbReference type="EMBL" id="KAH3840896.1"/>
    </source>
</evidence>
<dbReference type="EMBL" id="JAIWYP010000004">
    <property type="protein sequence ID" value="KAH3840896.1"/>
    <property type="molecule type" value="Genomic_DNA"/>
</dbReference>
<reference evidence="1" key="1">
    <citation type="journal article" date="2019" name="bioRxiv">
        <title>The Genome of the Zebra Mussel, Dreissena polymorpha: A Resource for Invasive Species Research.</title>
        <authorList>
            <person name="McCartney M.A."/>
            <person name="Auch B."/>
            <person name="Kono T."/>
            <person name="Mallez S."/>
            <person name="Zhang Y."/>
            <person name="Obille A."/>
            <person name="Becker A."/>
            <person name="Abrahante J.E."/>
            <person name="Garbe J."/>
            <person name="Badalamenti J.P."/>
            <person name="Herman A."/>
            <person name="Mangelson H."/>
            <person name="Liachko I."/>
            <person name="Sullivan S."/>
            <person name="Sone E.D."/>
            <person name="Koren S."/>
            <person name="Silverstein K.A.T."/>
            <person name="Beckman K.B."/>
            <person name="Gohl D.M."/>
        </authorList>
    </citation>
    <scope>NUCLEOTIDE SEQUENCE</scope>
    <source>
        <strain evidence="1">Duluth1</strain>
        <tissue evidence="1">Whole animal</tissue>
    </source>
</reference>
<accession>A0A9D4KKR4</accession>
<gene>
    <name evidence="1" type="ORF">DPMN_114354</name>
</gene>
<name>A0A9D4KKR4_DREPO</name>
<organism evidence="1 2">
    <name type="scientific">Dreissena polymorpha</name>
    <name type="common">Zebra mussel</name>
    <name type="synonym">Mytilus polymorpha</name>
    <dbReference type="NCBI Taxonomy" id="45954"/>
    <lineage>
        <taxon>Eukaryota</taxon>
        <taxon>Metazoa</taxon>
        <taxon>Spiralia</taxon>
        <taxon>Lophotrochozoa</taxon>
        <taxon>Mollusca</taxon>
        <taxon>Bivalvia</taxon>
        <taxon>Autobranchia</taxon>
        <taxon>Heteroconchia</taxon>
        <taxon>Euheterodonta</taxon>
        <taxon>Imparidentia</taxon>
        <taxon>Neoheterodontei</taxon>
        <taxon>Myida</taxon>
        <taxon>Dreissenoidea</taxon>
        <taxon>Dreissenidae</taxon>
        <taxon>Dreissena</taxon>
    </lineage>
</organism>
<comment type="caution">
    <text evidence="1">The sequence shown here is derived from an EMBL/GenBank/DDBJ whole genome shotgun (WGS) entry which is preliminary data.</text>
</comment>
<sequence>MSSRSKKHKDDVLSMFESSEGEFSGFECDEPFPSGASKKLKYVLKRVYDNNKSVPIEKSFPINPLGATHLTLTIKKVRMRPVRIVSLLPVNKKTTRLLSRMVI</sequence>
<dbReference type="AlphaFoldDB" id="A0A9D4KKR4"/>
<evidence type="ECO:0000313" key="2">
    <source>
        <dbReference type="Proteomes" id="UP000828390"/>
    </source>
</evidence>
<dbReference type="Proteomes" id="UP000828390">
    <property type="component" value="Unassembled WGS sequence"/>
</dbReference>